<dbReference type="InterPro" id="IPR029016">
    <property type="entry name" value="GAF-like_dom_sf"/>
</dbReference>
<dbReference type="InterPro" id="IPR003018">
    <property type="entry name" value="GAF"/>
</dbReference>
<dbReference type="InterPro" id="IPR052155">
    <property type="entry name" value="Biofilm_reg_signaling"/>
</dbReference>
<dbReference type="Proteomes" id="UP000050465">
    <property type="component" value="Unassembled WGS sequence"/>
</dbReference>
<evidence type="ECO:0000259" key="3">
    <source>
        <dbReference type="PROSITE" id="PS50887"/>
    </source>
</evidence>
<dbReference type="SUPFAM" id="SSF55073">
    <property type="entry name" value="Nucleotide cyclase"/>
    <property type="match status" value="1"/>
</dbReference>
<dbReference type="InterPro" id="IPR043128">
    <property type="entry name" value="Rev_trsase/Diguanyl_cyclase"/>
</dbReference>
<dbReference type="Gene3D" id="3.20.20.450">
    <property type="entry name" value="EAL domain"/>
    <property type="match status" value="1"/>
</dbReference>
<accession>A0A0P8A3F6</accession>
<evidence type="ECO:0000313" key="5">
    <source>
        <dbReference type="Proteomes" id="UP000050465"/>
    </source>
</evidence>
<feature type="domain" description="GGDEF" evidence="3">
    <location>
        <begin position="241"/>
        <end position="374"/>
    </location>
</feature>
<dbReference type="Pfam" id="PF00563">
    <property type="entry name" value="EAL"/>
    <property type="match status" value="1"/>
</dbReference>
<evidence type="ECO:0000313" key="4">
    <source>
        <dbReference type="EMBL" id="KPQ37529.1"/>
    </source>
</evidence>
<name>A0A0P8A3F6_9CYAN</name>
<dbReference type="PROSITE" id="PS50883">
    <property type="entry name" value="EAL"/>
    <property type="match status" value="1"/>
</dbReference>
<dbReference type="InterPro" id="IPR035919">
    <property type="entry name" value="EAL_sf"/>
</dbReference>
<dbReference type="InterPro" id="IPR001633">
    <property type="entry name" value="EAL_dom"/>
</dbReference>
<dbReference type="PANTHER" id="PTHR44757:SF2">
    <property type="entry name" value="BIOFILM ARCHITECTURE MAINTENANCE PROTEIN MBAA"/>
    <property type="match status" value="1"/>
</dbReference>
<dbReference type="PROSITE" id="PS50887">
    <property type="entry name" value="GGDEF"/>
    <property type="match status" value="1"/>
</dbReference>
<dbReference type="SUPFAM" id="SSF141868">
    <property type="entry name" value="EAL domain-like"/>
    <property type="match status" value="1"/>
</dbReference>
<dbReference type="Gene3D" id="3.30.450.40">
    <property type="match status" value="1"/>
</dbReference>
<dbReference type="CDD" id="cd01949">
    <property type="entry name" value="GGDEF"/>
    <property type="match status" value="1"/>
</dbReference>
<dbReference type="InterPro" id="IPR029787">
    <property type="entry name" value="Nucleotide_cyclase"/>
</dbReference>
<dbReference type="SMART" id="SM00065">
    <property type="entry name" value="GAF"/>
    <property type="match status" value="1"/>
</dbReference>
<gene>
    <name evidence="4" type="ORF">HLUCCA11_00340</name>
</gene>
<dbReference type="SMART" id="SM00267">
    <property type="entry name" value="GGDEF"/>
    <property type="match status" value="1"/>
</dbReference>
<feature type="domain" description="EAL" evidence="2">
    <location>
        <begin position="439"/>
        <end position="700"/>
    </location>
</feature>
<reference evidence="4 5" key="1">
    <citation type="submission" date="2015-09" db="EMBL/GenBank/DDBJ databases">
        <title>Identification and resolution of microdiversity through metagenomic sequencing of parallel consortia.</title>
        <authorList>
            <person name="Nelson W.C."/>
            <person name="Romine M.F."/>
            <person name="Lindemann S.R."/>
        </authorList>
    </citation>
    <scope>NUCLEOTIDE SEQUENCE [LARGE SCALE GENOMIC DNA]</scope>
    <source>
        <strain evidence="4">Ana</strain>
    </source>
</reference>
<dbReference type="SUPFAM" id="SSF55781">
    <property type="entry name" value="GAF domain-like"/>
    <property type="match status" value="1"/>
</dbReference>
<dbReference type="CDD" id="cd01948">
    <property type="entry name" value="EAL"/>
    <property type="match status" value="1"/>
</dbReference>
<evidence type="ECO:0000259" key="2">
    <source>
        <dbReference type="PROSITE" id="PS50883"/>
    </source>
</evidence>
<dbReference type="Pfam" id="PF00990">
    <property type="entry name" value="GGDEF"/>
    <property type="match status" value="1"/>
</dbReference>
<protein>
    <submittedName>
        <fullName evidence="4">EAL domain</fullName>
    </submittedName>
</protein>
<dbReference type="STRING" id="1666911.HLUCCA11_00340"/>
<proteinExistence type="predicted"/>
<dbReference type="SMART" id="SM00052">
    <property type="entry name" value="EAL"/>
    <property type="match status" value="1"/>
</dbReference>
<dbReference type="InterPro" id="IPR000160">
    <property type="entry name" value="GGDEF_dom"/>
</dbReference>
<dbReference type="NCBIfam" id="TIGR00254">
    <property type="entry name" value="GGDEF"/>
    <property type="match status" value="1"/>
</dbReference>
<dbReference type="AlphaFoldDB" id="A0A0P8A3F6"/>
<evidence type="ECO:0000256" key="1">
    <source>
        <dbReference type="SAM" id="MobiDB-lite"/>
    </source>
</evidence>
<dbReference type="PANTHER" id="PTHR44757">
    <property type="entry name" value="DIGUANYLATE CYCLASE DGCP"/>
    <property type="match status" value="1"/>
</dbReference>
<feature type="compositionally biased region" description="Polar residues" evidence="1">
    <location>
        <begin position="371"/>
        <end position="392"/>
    </location>
</feature>
<dbReference type="EMBL" id="LJZR01000001">
    <property type="protein sequence ID" value="KPQ37529.1"/>
    <property type="molecule type" value="Genomic_DNA"/>
</dbReference>
<sequence length="700" mass="78268">MTADSRPAKETLRLAKLKGYNILDTLPELAYDDITVLAAHLCEMPTALVSLVDSDRQWFKSRVGLSAAETPRKVAFCDHTIQHSDILIVEDATQDPRFSHNPLVTGDPYIRFYAGAPLLTPDGYALGSLCVIDYQPRRLTQHQQQGLLILSRQVVAQMELRLHAQQLKLANNHLERRVSERTARLTSALSRLLKAQNQLLKREAALRHNSLHDPLTGLPNRSYFSQRLEQAIQLASRQPKHLYAVLFIDLDNFKPVNDTLGHDMGDELLRLVASQIKQPLRKSDLVARLGGDEFAVLLDNIPNEKHAIVVVQRLQEQLKQPFTLGTQQVSIGASIGITFSHQGYSQPEAAIRDADVAMYQAKKRAKKQAQNRLRSQLNPIKQPSTQPSSDGSEASDKADKAAKAAKAAKAPILIQPESSVTEQHFVVFNVDAQTQSKSEQALKNELHQAVVQDQFQLYYQPIFDLTLGSSDPRPAQPITGFEVLLRWQHPTRGCLRAENFIELAESIGIVRQLGKKIIHTACKQIKQWRSRHHCQNLSLHINLSLSQLMSLELLSQWEAELAQHQLPPSACQLEITENLLLSNNPTVMTTLQGIQQLGMGLCVDNFGRGHTSLSRLHQLNVSTLKIDRTFVKELTHLEETDIVKTILDLGRSADITVIAKGIETSQQLKTLLGLDCRLGQGFWLAEPMEAIAINPILLAR</sequence>
<feature type="region of interest" description="Disordered" evidence="1">
    <location>
        <begin position="364"/>
        <end position="402"/>
    </location>
</feature>
<comment type="caution">
    <text evidence="4">The sequence shown here is derived from an EMBL/GenBank/DDBJ whole genome shotgun (WGS) entry which is preliminary data.</text>
</comment>
<dbReference type="Gene3D" id="3.30.70.270">
    <property type="match status" value="1"/>
</dbReference>
<organism evidence="4 5">
    <name type="scientific">Phormidesmis priestleyi Ana</name>
    <dbReference type="NCBI Taxonomy" id="1666911"/>
    <lineage>
        <taxon>Bacteria</taxon>
        <taxon>Bacillati</taxon>
        <taxon>Cyanobacteriota</taxon>
        <taxon>Cyanophyceae</taxon>
        <taxon>Leptolyngbyales</taxon>
        <taxon>Leptolyngbyaceae</taxon>
        <taxon>Phormidesmis</taxon>
    </lineage>
</organism>
<dbReference type="FunFam" id="3.30.70.270:FF:000001">
    <property type="entry name" value="Diguanylate cyclase domain protein"/>
    <property type="match status" value="1"/>
</dbReference>